<evidence type="ECO:0000313" key="1">
    <source>
        <dbReference type="EMBL" id="CAA6675140.1"/>
    </source>
</evidence>
<keyword evidence="2" id="KW-1185">Reference proteome</keyword>
<protein>
    <submittedName>
        <fullName evidence="1">Uncharacterized protein</fullName>
    </submittedName>
</protein>
<comment type="caution">
    <text evidence="1">The sequence shown here is derived from an EMBL/GenBank/DDBJ whole genome shotgun (WGS) entry which is preliminary data.</text>
</comment>
<sequence>MWGHFASKKTAAKLFNHVQHVQATVNISKREAMPLQPILEINEVGRRIVSDGCHPRSGKTVTLRLSGGCHPTERSWMEVGRVSKVTSLACTTTPCPTAGWPPVTWKGSGAHVPLSVQAKPLEPLLAATPDCASDPLAGPAGRRVPILQYFYFYFLFFIYLKSKTVKII</sequence>
<name>A0ABN7EB55_SPIIN</name>
<reference evidence="2" key="1">
    <citation type="journal article" date="2020" name="Sci. Rep.">
        <title>Chromosome-scale genome assembly for the duckweed Spirodela intermedia, integrating cytogenetic maps, PacBio and Oxford Nanopore libraries.</title>
        <authorList>
            <person name="Hoang P.T.N."/>
            <person name="Fiebig A."/>
            <person name="Novak P."/>
            <person name="Macas J."/>
            <person name="Cao H.X."/>
            <person name="Stepanenko A."/>
            <person name="Chen G."/>
            <person name="Borisjuk N."/>
            <person name="Scholz U."/>
            <person name="Schubert I."/>
        </authorList>
    </citation>
    <scope>NUCLEOTIDE SEQUENCE [LARGE SCALE GENOMIC DNA]</scope>
</reference>
<evidence type="ECO:0000313" key="2">
    <source>
        <dbReference type="Proteomes" id="UP001189122"/>
    </source>
</evidence>
<proteinExistence type="predicted"/>
<gene>
    <name evidence="1" type="ORF">SI7747_UN021482</name>
</gene>
<organism evidence="1 2">
    <name type="scientific">Spirodela intermedia</name>
    <name type="common">Intermediate duckweed</name>
    <dbReference type="NCBI Taxonomy" id="51605"/>
    <lineage>
        <taxon>Eukaryota</taxon>
        <taxon>Viridiplantae</taxon>
        <taxon>Streptophyta</taxon>
        <taxon>Embryophyta</taxon>
        <taxon>Tracheophyta</taxon>
        <taxon>Spermatophyta</taxon>
        <taxon>Magnoliopsida</taxon>
        <taxon>Liliopsida</taxon>
        <taxon>Araceae</taxon>
        <taxon>Lemnoideae</taxon>
        <taxon>Spirodela</taxon>
    </lineage>
</organism>
<dbReference type="EMBL" id="CACRZD030000229">
    <property type="protein sequence ID" value="CAA6675140.1"/>
    <property type="molecule type" value="Genomic_DNA"/>
</dbReference>
<dbReference type="Proteomes" id="UP001189122">
    <property type="component" value="Unassembled WGS sequence"/>
</dbReference>
<accession>A0ABN7EB55</accession>